<gene>
    <name evidence="1" type="ORF">T310_9083</name>
</gene>
<feature type="non-terminal residue" evidence="1">
    <location>
        <position position="1"/>
    </location>
</feature>
<dbReference type="RefSeq" id="XP_013323824.1">
    <property type="nucleotide sequence ID" value="XM_013468370.1"/>
</dbReference>
<reference evidence="1 2" key="1">
    <citation type="submission" date="2015-04" db="EMBL/GenBank/DDBJ databases">
        <authorList>
            <person name="Heijne W.H."/>
            <person name="Fedorova N.D."/>
            <person name="Nierman W.C."/>
            <person name="Vollebregt A.W."/>
            <person name="Zhao Z."/>
            <person name="Wu L."/>
            <person name="Kumar M."/>
            <person name="Stam H."/>
            <person name="van den Berg M.A."/>
            <person name="Pel H.J."/>
        </authorList>
    </citation>
    <scope>NUCLEOTIDE SEQUENCE [LARGE SCALE GENOMIC DNA]</scope>
    <source>
        <strain evidence="1 2">CBS 393.64</strain>
    </source>
</reference>
<protein>
    <submittedName>
        <fullName evidence="1">Uncharacterized protein</fullName>
    </submittedName>
</protein>
<comment type="caution">
    <text evidence="1">The sequence shown here is derived from an EMBL/GenBank/DDBJ whole genome shotgun (WGS) entry which is preliminary data.</text>
</comment>
<dbReference type="EMBL" id="LASV01000690">
    <property type="protein sequence ID" value="KKA17212.1"/>
    <property type="molecule type" value="Genomic_DNA"/>
</dbReference>
<dbReference type="GeneID" id="25321106"/>
<dbReference type="Proteomes" id="UP000053958">
    <property type="component" value="Unassembled WGS sequence"/>
</dbReference>
<evidence type="ECO:0000313" key="2">
    <source>
        <dbReference type="Proteomes" id="UP000053958"/>
    </source>
</evidence>
<accession>A0A0F4YG52</accession>
<keyword evidence="2" id="KW-1185">Reference proteome</keyword>
<organism evidence="1 2">
    <name type="scientific">Rasamsonia emersonii (strain ATCC 16479 / CBS 393.64 / IMI 116815)</name>
    <dbReference type="NCBI Taxonomy" id="1408163"/>
    <lineage>
        <taxon>Eukaryota</taxon>
        <taxon>Fungi</taxon>
        <taxon>Dikarya</taxon>
        <taxon>Ascomycota</taxon>
        <taxon>Pezizomycotina</taxon>
        <taxon>Eurotiomycetes</taxon>
        <taxon>Eurotiomycetidae</taxon>
        <taxon>Eurotiales</taxon>
        <taxon>Trichocomaceae</taxon>
        <taxon>Rasamsonia</taxon>
    </lineage>
</organism>
<dbReference type="AlphaFoldDB" id="A0A0F4YG52"/>
<sequence>SQLCRRYWTHIPNSEDVCIEASTSPASSIWYIAISTGQKATGFKSKRRNAKLGIYRHIIRLICDNFSHISEEYSAIYRCWGNALSLRICCVSESSP</sequence>
<proteinExistence type="predicted"/>
<evidence type="ECO:0000313" key="1">
    <source>
        <dbReference type="EMBL" id="KKA17212.1"/>
    </source>
</evidence>
<name>A0A0F4YG52_RASE3</name>